<protein>
    <recommendedName>
        <fullName evidence="4">Translocation protein sec66</fullName>
    </recommendedName>
</protein>
<gene>
    <name evidence="2" type="ORF">CALCODRAFT_522993</name>
</gene>
<evidence type="ECO:0000313" key="3">
    <source>
        <dbReference type="Proteomes" id="UP000076842"/>
    </source>
</evidence>
<dbReference type="PANTHER" id="PTHR28229:SF1">
    <property type="entry name" value="TRANSLOCATION PROTEIN SEC66"/>
    <property type="match status" value="1"/>
</dbReference>
<reference evidence="2 3" key="1">
    <citation type="journal article" date="2016" name="Mol. Biol. Evol.">
        <title>Comparative Genomics of Early-Diverging Mushroom-Forming Fungi Provides Insights into the Origins of Lignocellulose Decay Capabilities.</title>
        <authorList>
            <person name="Nagy L.G."/>
            <person name="Riley R."/>
            <person name="Tritt A."/>
            <person name="Adam C."/>
            <person name="Daum C."/>
            <person name="Floudas D."/>
            <person name="Sun H."/>
            <person name="Yadav J.S."/>
            <person name="Pangilinan J."/>
            <person name="Larsson K.H."/>
            <person name="Matsuura K."/>
            <person name="Barry K."/>
            <person name="Labutti K."/>
            <person name="Kuo R."/>
            <person name="Ohm R.A."/>
            <person name="Bhattacharya S.S."/>
            <person name="Shirouzu T."/>
            <person name="Yoshinaga Y."/>
            <person name="Martin F.M."/>
            <person name="Grigoriev I.V."/>
            <person name="Hibbett D.S."/>
        </authorList>
    </citation>
    <scope>NUCLEOTIDE SEQUENCE [LARGE SCALE GENOMIC DNA]</scope>
    <source>
        <strain evidence="2 3">HHB12733</strain>
    </source>
</reference>
<dbReference type="OrthoDB" id="73168at2759"/>
<keyword evidence="1" id="KW-0472">Membrane</keyword>
<dbReference type="InParanoid" id="A0A165ID93"/>
<dbReference type="PANTHER" id="PTHR28229">
    <property type="entry name" value="TRANSLOCATION PROTEIN SEC66"/>
    <property type="match status" value="1"/>
</dbReference>
<dbReference type="GO" id="GO:0031204">
    <property type="term" value="P:post-translational protein targeting to membrane, translocation"/>
    <property type="evidence" value="ECO:0007669"/>
    <property type="project" value="InterPro"/>
</dbReference>
<evidence type="ECO:0008006" key="4">
    <source>
        <dbReference type="Google" id="ProtNLM"/>
    </source>
</evidence>
<dbReference type="AlphaFoldDB" id="A0A165ID93"/>
<keyword evidence="1" id="KW-0812">Transmembrane</keyword>
<feature type="transmembrane region" description="Helical" evidence="1">
    <location>
        <begin position="6"/>
        <end position="25"/>
    </location>
</feature>
<sequence>MASIYVPVIYIGVLVFGMLIFSHFYRKRRAPAKYEPWFPTHPERDVYTTLLSQDPPPHDALLKAALLQRAAADVRRLMRMTEDKQALNQLLQKGSINDDLWAAFQQAEREMQAEMVEVVREAATFKEGWDKTIFASANEIVLNARHKEHYTKVQKLQEERGMLLARRAR</sequence>
<dbReference type="Proteomes" id="UP000076842">
    <property type="component" value="Unassembled WGS sequence"/>
</dbReference>
<proteinExistence type="predicted"/>
<dbReference type="FunCoup" id="A0A165ID93">
    <property type="interactions" value="53"/>
</dbReference>
<evidence type="ECO:0000313" key="2">
    <source>
        <dbReference type="EMBL" id="KZT60415.1"/>
    </source>
</evidence>
<dbReference type="GO" id="GO:0031207">
    <property type="term" value="C:Sec62/Sec63 complex"/>
    <property type="evidence" value="ECO:0007669"/>
    <property type="project" value="InterPro"/>
</dbReference>
<dbReference type="EMBL" id="KV423931">
    <property type="protein sequence ID" value="KZT60415.1"/>
    <property type="molecule type" value="Genomic_DNA"/>
</dbReference>
<keyword evidence="3" id="KW-1185">Reference proteome</keyword>
<keyword evidence="1" id="KW-1133">Transmembrane helix</keyword>
<dbReference type="InterPro" id="IPR018624">
    <property type="entry name" value="Sec66"/>
</dbReference>
<dbReference type="STRING" id="1353952.A0A165ID93"/>
<evidence type="ECO:0000256" key="1">
    <source>
        <dbReference type="SAM" id="Phobius"/>
    </source>
</evidence>
<name>A0A165ID93_9BASI</name>
<dbReference type="Pfam" id="PF09802">
    <property type="entry name" value="Sec66"/>
    <property type="match status" value="1"/>
</dbReference>
<organism evidence="2 3">
    <name type="scientific">Calocera cornea HHB12733</name>
    <dbReference type="NCBI Taxonomy" id="1353952"/>
    <lineage>
        <taxon>Eukaryota</taxon>
        <taxon>Fungi</taxon>
        <taxon>Dikarya</taxon>
        <taxon>Basidiomycota</taxon>
        <taxon>Agaricomycotina</taxon>
        <taxon>Dacrymycetes</taxon>
        <taxon>Dacrymycetales</taxon>
        <taxon>Dacrymycetaceae</taxon>
        <taxon>Calocera</taxon>
    </lineage>
</organism>
<accession>A0A165ID93</accession>